<organism evidence="1 2">
    <name type="scientific">Puccinia sorghi</name>
    <dbReference type="NCBI Taxonomy" id="27349"/>
    <lineage>
        <taxon>Eukaryota</taxon>
        <taxon>Fungi</taxon>
        <taxon>Dikarya</taxon>
        <taxon>Basidiomycota</taxon>
        <taxon>Pucciniomycotina</taxon>
        <taxon>Pucciniomycetes</taxon>
        <taxon>Pucciniales</taxon>
        <taxon>Pucciniaceae</taxon>
        <taxon>Puccinia</taxon>
    </lineage>
</organism>
<dbReference type="EMBL" id="LAVV01013161">
    <property type="protein sequence ID" value="KNZ45910.1"/>
    <property type="molecule type" value="Genomic_DNA"/>
</dbReference>
<protein>
    <submittedName>
        <fullName evidence="1">Uncharacterized protein</fullName>
    </submittedName>
</protein>
<reference evidence="1 2" key="1">
    <citation type="submission" date="2015-08" db="EMBL/GenBank/DDBJ databases">
        <title>Next Generation Sequencing and Analysis of the Genome of Puccinia sorghi L Schw, the Causal Agent of Maize Common Rust.</title>
        <authorList>
            <person name="Rochi L."/>
            <person name="Burguener G."/>
            <person name="Darino M."/>
            <person name="Turjanski A."/>
            <person name="Kreff E."/>
            <person name="Dieguez M.J."/>
            <person name="Sacco F."/>
        </authorList>
    </citation>
    <scope>NUCLEOTIDE SEQUENCE [LARGE SCALE GENOMIC DNA]</scope>
    <source>
        <strain evidence="1 2">RO10H11247</strain>
    </source>
</reference>
<evidence type="ECO:0000313" key="1">
    <source>
        <dbReference type="EMBL" id="KNZ45910.1"/>
    </source>
</evidence>
<keyword evidence="2" id="KW-1185">Reference proteome</keyword>
<proteinExistence type="predicted"/>
<dbReference type="Proteomes" id="UP000037035">
    <property type="component" value="Unassembled WGS sequence"/>
</dbReference>
<dbReference type="VEuPathDB" id="FungiDB:VP01_76g8"/>
<sequence>METAQCKKSRIVSNIVRCFDVDVLRDWALLVTDKRLFPLNLLLKRGWAPDVLKRDWAPDLLKRDMSHDHSIIFKEIRKTPHIHLLQTRINMKVIFNALYLNERKKTDKKTINKGKKGKEKIGTTMPHFDFKFQNHCTLNQIHLTLDFRAYEYIVDVVELDEREFVEEEINHLRRVIVIPNQIHDFWASNGIILDTLQLEYERIRGEAEKINKGKNGEEEIGTTMPHFNFKFRNHCALNQIYLMLDFRAYEFILDVVELDEREFSEEEINHLRSSILEHSPRNDSDLILKFGIYLINQLCRILSNKYIIHTFARLSADMATCSQRFSSSFLSLKIIDFRFKHITSFTILLKAALCFERSSVTISSCPPNLSCCKLCTIMKLYHRIRIIINLPVSTGFLGLKFDFLFAGIKLRLTQQRMTYEINLLGKQSLRSLISAISFEQVRKKTYFFQVEFQFCQLCLQDHNFFLVPATLRFQACDLILWKPRKDSTLQTRHLFHQIIGIRLLFHNLERLAEPILSQNGYNLNFLALKVCLHESIRLLQTRCNFFLVPATFRFKACDLSLWKPRKDSILRQP</sequence>
<accession>A0A0L6UDN6</accession>
<name>A0A0L6UDN6_9BASI</name>
<evidence type="ECO:0000313" key="2">
    <source>
        <dbReference type="Proteomes" id="UP000037035"/>
    </source>
</evidence>
<dbReference type="AlphaFoldDB" id="A0A0L6UDN6"/>
<gene>
    <name evidence="1" type="ORF">VP01_76g8</name>
</gene>
<comment type="caution">
    <text evidence="1">The sequence shown here is derived from an EMBL/GenBank/DDBJ whole genome shotgun (WGS) entry which is preliminary data.</text>
</comment>